<gene>
    <name evidence="2" type="ORF">E2C01_093410</name>
</gene>
<dbReference type="Proteomes" id="UP000324222">
    <property type="component" value="Unassembled WGS sequence"/>
</dbReference>
<feature type="region of interest" description="Disordered" evidence="1">
    <location>
        <begin position="1"/>
        <end position="38"/>
    </location>
</feature>
<dbReference type="AlphaFoldDB" id="A0A5B7JMN7"/>
<accession>A0A5B7JMN7</accession>
<organism evidence="2 3">
    <name type="scientific">Portunus trituberculatus</name>
    <name type="common">Swimming crab</name>
    <name type="synonym">Neptunus trituberculatus</name>
    <dbReference type="NCBI Taxonomy" id="210409"/>
    <lineage>
        <taxon>Eukaryota</taxon>
        <taxon>Metazoa</taxon>
        <taxon>Ecdysozoa</taxon>
        <taxon>Arthropoda</taxon>
        <taxon>Crustacea</taxon>
        <taxon>Multicrustacea</taxon>
        <taxon>Malacostraca</taxon>
        <taxon>Eumalacostraca</taxon>
        <taxon>Eucarida</taxon>
        <taxon>Decapoda</taxon>
        <taxon>Pleocyemata</taxon>
        <taxon>Brachyura</taxon>
        <taxon>Eubrachyura</taxon>
        <taxon>Portunoidea</taxon>
        <taxon>Portunidae</taxon>
        <taxon>Portuninae</taxon>
        <taxon>Portunus</taxon>
    </lineage>
</organism>
<reference evidence="2 3" key="1">
    <citation type="submission" date="2019-05" db="EMBL/GenBank/DDBJ databases">
        <title>Another draft genome of Portunus trituberculatus and its Hox gene families provides insights of decapod evolution.</title>
        <authorList>
            <person name="Jeong J.-H."/>
            <person name="Song I."/>
            <person name="Kim S."/>
            <person name="Choi T."/>
            <person name="Kim D."/>
            <person name="Ryu S."/>
            <person name="Kim W."/>
        </authorList>
    </citation>
    <scope>NUCLEOTIDE SEQUENCE [LARGE SCALE GENOMIC DNA]</scope>
    <source>
        <tissue evidence="2">Muscle</tissue>
    </source>
</reference>
<evidence type="ECO:0000256" key="1">
    <source>
        <dbReference type="SAM" id="MobiDB-lite"/>
    </source>
</evidence>
<dbReference type="EMBL" id="VSRR010112514">
    <property type="protein sequence ID" value="MPC98060.1"/>
    <property type="molecule type" value="Genomic_DNA"/>
</dbReference>
<name>A0A5B7JMN7_PORTR</name>
<comment type="caution">
    <text evidence="2">The sequence shown here is derived from an EMBL/GenBank/DDBJ whole genome shotgun (WGS) entry which is preliminary data.</text>
</comment>
<proteinExistence type="predicted"/>
<keyword evidence="3" id="KW-1185">Reference proteome</keyword>
<sequence length="69" mass="8218">MKEGNAVHEKNGGRKEAQEKNGGRKGGREEKQREEMNTLKEWIEKRQHFRRKEDDGKGIREKWNILKSI</sequence>
<protein>
    <submittedName>
        <fullName evidence="2">Uncharacterized protein</fullName>
    </submittedName>
</protein>
<evidence type="ECO:0000313" key="3">
    <source>
        <dbReference type="Proteomes" id="UP000324222"/>
    </source>
</evidence>
<evidence type="ECO:0000313" key="2">
    <source>
        <dbReference type="EMBL" id="MPC98060.1"/>
    </source>
</evidence>